<dbReference type="GO" id="GO:0005524">
    <property type="term" value="F:ATP binding"/>
    <property type="evidence" value="ECO:0007669"/>
    <property type="project" value="UniProtKB-KW"/>
</dbReference>
<feature type="transmembrane region" description="Helical" evidence="19">
    <location>
        <begin position="124"/>
        <end position="145"/>
    </location>
</feature>
<evidence type="ECO:0000259" key="21">
    <source>
        <dbReference type="PROSITE" id="PS50110"/>
    </source>
</evidence>
<dbReference type="Pfam" id="PF03924">
    <property type="entry name" value="CHASE"/>
    <property type="match status" value="1"/>
</dbReference>
<dbReference type="EMBL" id="WWCJ01000012">
    <property type="protein sequence ID" value="MYN03912.1"/>
    <property type="molecule type" value="Genomic_DNA"/>
</dbReference>
<dbReference type="Gene3D" id="3.30.450.350">
    <property type="entry name" value="CHASE domain"/>
    <property type="match status" value="1"/>
</dbReference>
<comment type="catalytic activity">
    <reaction evidence="1">
        <text>ATP + protein L-histidine = ADP + protein N-phospho-L-histidine.</text>
        <dbReference type="EC" id="2.7.13.3"/>
    </reaction>
</comment>
<evidence type="ECO:0000256" key="10">
    <source>
        <dbReference type="ARBA" id="ARBA00022777"/>
    </source>
</evidence>
<feature type="transmembrane region" description="Helical" evidence="19">
    <location>
        <begin position="157"/>
        <end position="179"/>
    </location>
</feature>
<evidence type="ECO:0000256" key="3">
    <source>
        <dbReference type="ARBA" id="ARBA00012438"/>
    </source>
</evidence>
<dbReference type="SUPFAM" id="SSF52172">
    <property type="entry name" value="CheY-like"/>
    <property type="match status" value="1"/>
</dbReference>
<dbReference type="InterPro" id="IPR042240">
    <property type="entry name" value="CHASE_sf"/>
</dbReference>
<dbReference type="SMART" id="SM01079">
    <property type="entry name" value="CHASE"/>
    <property type="match status" value="1"/>
</dbReference>
<evidence type="ECO:0000256" key="12">
    <source>
        <dbReference type="ARBA" id="ARBA00022989"/>
    </source>
</evidence>
<dbReference type="RefSeq" id="WP_161026880.1">
    <property type="nucleotide sequence ID" value="NZ_WWCJ01000012.1"/>
</dbReference>
<evidence type="ECO:0000256" key="18">
    <source>
        <dbReference type="PROSITE-ProRule" id="PRU00169"/>
    </source>
</evidence>
<organism evidence="25 26">
    <name type="scientific">Pseudoduganella guangdongensis</name>
    <dbReference type="NCBI Taxonomy" id="2692179"/>
    <lineage>
        <taxon>Bacteria</taxon>
        <taxon>Pseudomonadati</taxon>
        <taxon>Pseudomonadota</taxon>
        <taxon>Betaproteobacteria</taxon>
        <taxon>Burkholderiales</taxon>
        <taxon>Oxalobacteraceae</taxon>
        <taxon>Telluria group</taxon>
        <taxon>Pseudoduganella</taxon>
    </lineage>
</organism>
<keyword evidence="26" id="KW-1185">Reference proteome</keyword>
<dbReference type="PANTHER" id="PTHR45339">
    <property type="entry name" value="HYBRID SIGNAL TRANSDUCTION HISTIDINE KINASE J"/>
    <property type="match status" value="1"/>
</dbReference>
<evidence type="ECO:0000256" key="11">
    <source>
        <dbReference type="ARBA" id="ARBA00022840"/>
    </source>
</evidence>
<dbReference type="PROSITE" id="PS50110">
    <property type="entry name" value="RESPONSE_REGULATORY"/>
    <property type="match status" value="1"/>
</dbReference>
<dbReference type="SMART" id="SM00388">
    <property type="entry name" value="HisKA"/>
    <property type="match status" value="1"/>
</dbReference>
<keyword evidence="13" id="KW-0902">Two-component regulatory system</keyword>
<keyword evidence="8" id="KW-0732">Signal</keyword>
<feature type="domain" description="Histidine kinase" evidence="20">
    <location>
        <begin position="775"/>
        <end position="994"/>
    </location>
</feature>
<dbReference type="SUPFAM" id="SSF55874">
    <property type="entry name" value="ATPase domain of HSP90 chaperone/DNA topoisomerase II/histidine kinase"/>
    <property type="match status" value="1"/>
</dbReference>
<dbReference type="InterPro" id="IPR004358">
    <property type="entry name" value="Sig_transdc_His_kin-like_C"/>
</dbReference>
<dbReference type="PRINTS" id="PR00344">
    <property type="entry name" value="BCTRLSENSOR"/>
</dbReference>
<evidence type="ECO:0000256" key="9">
    <source>
        <dbReference type="ARBA" id="ARBA00022741"/>
    </source>
</evidence>
<dbReference type="GO" id="GO:0000155">
    <property type="term" value="F:phosphorelay sensor kinase activity"/>
    <property type="evidence" value="ECO:0007669"/>
    <property type="project" value="InterPro"/>
</dbReference>
<dbReference type="NCBIfam" id="TIGR00229">
    <property type="entry name" value="sensory_box"/>
    <property type="match status" value="1"/>
</dbReference>
<keyword evidence="7 19" id="KW-0812">Transmembrane</keyword>
<evidence type="ECO:0000256" key="2">
    <source>
        <dbReference type="ARBA" id="ARBA00004651"/>
    </source>
</evidence>
<dbReference type="Pfam" id="PF13426">
    <property type="entry name" value="PAS_9"/>
    <property type="match status" value="1"/>
</dbReference>
<evidence type="ECO:0000256" key="7">
    <source>
        <dbReference type="ARBA" id="ARBA00022692"/>
    </source>
</evidence>
<dbReference type="Pfam" id="PF05231">
    <property type="entry name" value="MASE1"/>
    <property type="match status" value="1"/>
</dbReference>
<comment type="subcellular location">
    <subcellularLocation>
        <location evidence="2">Cell membrane</location>
        <topology evidence="2">Multi-pass membrane protein</topology>
    </subcellularLocation>
</comment>
<dbReference type="SMART" id="SM00091">
    <property type="entry name" value="PAS"/>
    <property type="match status" value="1"/>
</dbReference>
<dbReference type="InterPro" id="IPR007895">
    <property type="entry name" value="MASE1"/>
</dbReference>
<evidence type="ECO:0000259" key="22">
    <source>
        <dbReference type="PROSITE" id="PS50112"/>
    </source>
</evidence>
<evidence type="ECO:0000256" key="5">
    <source>
        <dbReference type="ARBA" id="ARBA00022553"/>
    </source>
</evidence>
<comment type="function">
    <text evidence="16">Member of the two-component regulatory system BvgS/BvgA. Phosphorylates BvgA via a four-step phosphorelay in response to environmental signals.</text>
</comment>
<dbReference type="Gene3D" id="1.10.287.130">
    <property type="match status" value="1"/>
</dbReference>
<feature type="modified residue" description="4-aspartylphosphate" evidence="18">
    <location>
        <position position="1194"/>
    </location>
</feature>
<keyword evidence="12 19" id="KW-1133">Transmembrane helix</keyword>
<dbReference type="InterPro" id="IPR011006">
    <property type="entry name" value="CheY-like_superfamily"/>
</dbReference>
<feature type="domain" description="PAC" evidence="23">
    <location>
        <begin position="704"/>
        <end position="757"/>
    </location>
</feature>
<evidence type="ECO:0000256" key="14">
    <source>
        <dbReference type="ARBA" id="ARBA00023026"/>
    </source>
</evidence>
<evidence type="ECO:0000256" key="19">
    <source>
        <dbReference type="SAM" id="Phobius"/>
    </source>
</evidence>
<dbReference type="InterPro" id="IPR003594">
    <property type="entry name" value="HATPase_dom"/>
</dbReference>
<protein>
    <recommendedName>
        <fullName evidence="17">Virulence sensor protein BvgS</fullName>
        <ecNumber evidence="3">2.7.13.3</ecNumber>
    </recommendedName>
</protein>
<keyword evidence="9" id="KW-0547">Nucleotide-binding</keyword>
<dbReference type="Pfam" id="PF00072">
    <property type="entry name" value="Response_reg"/>
    <property type="match status" value="1"/>
</dbReference>
<evidence type="ECO:0000256" key="1">
    <source>
        <dbReference type="ARBA" id="ARBA00000085"/>
    </source>
</evidence>
<dbReference type="SMART" id="SM00387">
    <property type="entry name" value="HATPase_c"/>
    <property type="match status" value="1"/>
</dbReference>
<proteinExistence type="predicted"/>
<dbReference type="InterPro" id="IPR001789">
    <property type="entry name" value="Sig_transdc_resp-reg_receiver"/>
</dbReference>
<keyword evidence="10" id="KW-0418">Kinase</keyword>
<keyword evidence="14" id="KW-0843">Virulence</keyword>
<dbReference type="CDD" id="cd00130">
    <property type="entry name" value="PAS"/>
    <property type="match status" value="1"/>
</dbReference>
<dbReference type="FunFam" id="1.10.287.130:FF:000004">
    <property type="entry name" value="Ethylene receptor 1"/>
    <property type="match status" value="1"/>
</dbReference>
<feature type="transmembrane region" description="Helical" evidence="19">
    <location>
        <begin position="238"/>
        <end position="255"/>
    </location>
</feature>
<dbReference type="GO" id="GO:0005886">
    <property type="term" value="C:plasma membrane"/>
    <property type="evidence" value="ECO:0007669"/>
    <property type="project" value="UniProtKB-SubCell"/>
</dbReference>
<evidence type="ECO:0000259" key="20">
    <source>
        <dbReference type="PROSITE" id="PS50109"/>
    </source>
</evidence>
<evidence type="ECO:0000256" key="15">
    <source>
        <dbReference type="ARBA" id="ARBA00023136"/>
    </source>
</evidence>
<dbReference type="Pfam" id="PF00512">
    <property type="entry name" value="HisKA"/>
    <property type="match status" value="1"/>
</dbReference>
<feature type="transmembrane region" description="Helical" evidence="19">
    <location>
        <begin position="267"/>
        <end position="288"/>
    </location>
</feature>
<dbReference type="FunFam" id="3.30.565.10:FF:000010">
    <property type="entry name" value="Sensor histidine kinase RcsC"/>
    <property type="match status" value="1"/>
</dbReference>
<dbReference type="Proteomes" id="UP000448575">
    <property type="component" value="Unassembled WGS sequence"/>
</dbReference>
<evidence type="ECO:0000259" key="24">
    <source>
        <dbReference type="PROSITE" id="PS50839"/>
    </source>
</evidence>
<keyword evidence="5 18" id="KW-0597">Phosphoprotein</keyword>
<name>A0A6N9HLS6_9BURK</name>
<evidence type="ECO:0000313" key="26">
    <source>
        <dbReference type="Proteomes" id="UP000448575"/>
    </source>
</evidence>
<dbReference type="InterPro" id="IPR036097">
    <property type="entry name" value="HisK_dim/P_sf"/>
</dbReference>
<feature type="transmembrane region" description="Helical" evidence="19">
    <location>
        <begin position="55"/>
        <end position="73"/>
    </location>
</feature>
<keyword evidence="4" id="KW-1003">Cell membrane</keyword>
<keyword evidence="15 19" id="KW-0472">Membrane</keyword>
<evidence type="ECO:0000256" key="6">
    <source>
        <dbReference type="ARBA" id="ARBA00022679"/>
    </source>
</evidence>
<feature type="domain" description="Response regulatory" evidence="21">
    <location>
        <begin position="1143"/>
        <end position="1260"/>
    </location>
</feature>
<dbReference type="InterPro" id="IPR036890">
    <property type="entry name" value="HATPase_C_sf"/>
</dbReference>
<dbReference type="InterPro" id="IPR000014">
    <property type="entry name" value="PAS"/>
</dbReference>
<evidence type="ECO:0000256" key="13">
    <source>
        <dbReference type="ARBA" id="ARBA00023012"/>
    </source>
</evidence>
<evidence type="ECO:0000256" key="4">
    <source>
        <dbReference type="ARBA" id="ARBA00022475"/>
    </source>
</evidence>
<feature type="transmembrane region" description="Helical" evidence="19">
    <location>
        <begin position="80"/>
        <end position="104"/>
    </location>
</feature>
<comment type="caution">
    <text evidence="25">The sequence shown here is derived from an EMBL/GenBank/DDBJ whole genome shotgun (WGS) entry which is preliminary data.</text>
</comment>
<dbReference type="Pfam" id="PF02518">
    <property type="entry name" value="HATPase_c"/>
    <property type="match status" value="1"/>
</dbReference>
<dbReference type="PROSITE" id="PS50112">
    <property type="entry name" value="PAS"/>
    <property type="match status" value="1"/>
</dbReference>
<feature type="domain" description="PAS" evidence="22">
    <location>
        <begin position="635"/>
        <end position="681"/>
    </location>
</feature>
<dbReference type="InterPro" id="IPR000700">
    <property type="entry name" value="PAS-assoc_C"/>
</dbReference>
<dbReference type="InterPro" id="IPR006189">
    <property type="entry name" value="CHASE_dom"/>
</dbReference>
<dbReference type="AlphaFoldDB" id="A0A6N9HLS6"/>
<dbReference type="SUPFAM" id="SSF55785">
    <property type="entry name" value="PYP-like sensor domain (PAS domain)"/>
    <property type="match status" value="1"/>
</dbReference>
<feature type="domain" description="CHASE" evidence="24">
    <location>
        <begin position="419"/>
        <end position="570"/>
    </location>
</feature>
<dbReference type="CDD" id="cd17546">
    <property type="entry name" value="REC_hyHK_CKI1_RcsC-like"/>
    <property type="match status" value="1"/>
</dbReference>
<sequence>MPIRLRTLMALLLAAGAYYLLARLGLMLALAQSNASPVWPPSGFALILLLRFGRHLWPAILAGAFFANLAVFVNNQAASLPILLTVSLVIALGNAAEALVAHWLLRRLGIERLGLQTQREVYKFGSAIAVAAMVSAITGVLALRLSGIIPPELTWQVLATWWTGDFLALLLLAPMVMAIPDRPGWPRFKPGQLVFLAILLAATLTVFLSDSRHAATQFLPYALLMFLGLAAVNRWRSTIRIALAIITGIAIPATVQDHGPFVSGVLHHSLLSLCTFLAISSILAWVLATEEDPSLSETYIWTPILTLLACMAITVSAWGWITYDTEARTRERFQRAADNVRETIRIRMESYESLLRAGNALFDASAVVERDEWQRFVSGMNLETQYPGVLGIGFARFAPRGAVGALREQLKIWPEGERELYAAIMFLEPRSPRNLFAIGYDMMSEPTRREAMVAAMQNGKLTASGPITLVQEISGPKQVGFLVFHPVYRNNAGGQRELRGFVYSPFRMGDLMNGIFSAGLRDVRLDIHFQDARGQLMYTSARSGDGQSFTRLHSLQQVAVGDNGQSWALSIRPTAVFDASVDQGKSFLVLVMGTLLSLLFFGAARNLVHERIAALRAKDQSAKQLEQQTASLEESEARFKLLTSHIRNHAIVLLDPNGIITTWNDGAEKLFGYRSEAIVGQPLQRLLAEGDAVTSMALALEHGQDEATALRRRADDSTFLALTQLYPVRDDHQRCIGYAMILRDVTAEKAAEKELNNAKTQAEAASAAKSAFVANISHELRTPMNAVLGVSQILGRTPLNAEQRQYLDMVSGAGRSLLALLNDVLDFSKIEANKLELAEDDFLVDDVLSALAAVMAMTAAEKGLALSLNVEADVPLSLHGDVQRMQQVLLNLVSNALKFTEKGMVSVHASRAPGQAGTLRWAISDTGIGISAEQLQRLFTPFSQADASMARRYGGTGLGLAISQRLAHIMGGTIEVASTPGRGTTFTFLMPLREGRLPDPYAMDAGRSNWRVLYADPASGLHDDMVQLAKRWGWRCDTVDSADSMRAALLAQRYDLLVYDSSLAQAARQAELPHRICVRSRLEQANPAPDHDPELLRPLTRSAIFHALAEQAPARAPVPQRATDGAPGSGAFSTGTKALAGLSILLAEDNPLNQLVARSMLEAVGARVHITENGEQAVEFLRTGRDAVDLVLMDVQMPVMDGFAATQRIRQELGLDLPVLAMSAGVTLAERAECDAAGMNGFVAKPVDGDDLITTILQFVGAGERN</sequence>
<dbReference type="CDD" id="cd16922">
    <property type="entry name" value="HATPase_EvgS-ArcB-TorS-like"/>
    <property type="match status" value="1"/>
</dbReference>
<evidence type="ECO:0000256" key="16">
    <source>
        <dbReference type="ARBA" id="ARBA00058004"/>
    </source>
</evidence>
<dbReference type="PROSITE" id="PS50109">
    <property type="entry name" value="HIS_KIN"/>
    <property type="match status" value="1"/>
</dbReference>
<dbReference type="CDD" id="cd00082">
    <property type="entry name" value="HisKA"/>
    <property type="match status" value="1"/>
</dbReference>
<dbReference type="Gene3D" id="3.30.565.10">
    <property type="entry name" value="Histidine kinase-like ATPase, C-terminal domain"/>
    <property type="match status" value="1"/>
</dbReference>
<dbReference type="EC" id="2.7.13.3" evidence="3"/>
<dbReference type="InterPro" id="IPR005467">
    <property type="entry name" value="His_kinase_dom"/>
</dbReference>
<dbReference type="InterPro" id="IPR035965">
    <property type="entry name" value="PAS-like_dom_sf"/>
</dbReference>
<feature type="transmembrane region" description="Helical" evidence="19">
    <location>
        <begin position="300"/>
        <end position="323"/>
    </location>
</feature>
<dbReference type="PANTHER" id="PTHR45339:SF1">
    <property type="entry name" value="HYBRID SIGNAL TRANSDUCTION HISTIDINE KINASE J"/>
    <property type="match status" value="1"/>
</dbReference>
<dbReference type="SMART" id="SM00448">
    <property type="entry name" value="REC"/>
    <property type="match status" value="1"/>
</dbReference>
<reference evidence="25 26" key="1">
    <citation type="submission" date="2019-12" db="EMBL/GenBank/DDBJ databases">
        <title>Novel species isolated from a subtropical stream in China.</title>
        <authorList>
            <person name="Lu H."/>
        </authorList>
    </citation>
    <scope>NUCLEOTIDE SEQUENCE [LARGE SCALE GENOMIC DNA]</scope>
    <source>
        <strain evidence="25 26">DS3</strain>
    </source>
</reference>
<evidence type="ECO:0000256" key="17">
    <source>
        <dbReference type="ARBA" id="ARBA00070152"/>
    </source>
</evidence>
<keyword evidence="6" id="KW-0808">Transferase</keyword>
<evidence type="ECO:0000256" key="8">
    <source>
        <dbReference type="ARBA" id="ARBA00022729"/>
    </source>
</evidence>
<accession>A0A6N9HLS6</accession>
<feature type="transmembrane region" description="Helical" evidence="19">
    <location>
        <begin position="215"/>
        <end position="232"/>
    </location>
</feature>
<keyword evidence="11" id="KW-0067">ATP-binding</keyword>
<dbReference type="PROSITE" id="PS50113">
    <property type="entry name" value="PAC"/>
    <property type="match status" value="1"/>
</dbReference>
<evidence type="ECO:0000259" key="23">
    <source>
        <dbReference type="PROSITE" id="PS50113"/>
    </source>
</evidence>
<dbReference type="InterPro" id="IPR003661">
    <property type="entry name" value="HisK_dim/P_dom"/>
</dbReference>
<dbReference type="Gene3D" id="3.30.450.20">
    <property type="entry name" value="PAS domain"/>
    <property type="match status" value="1"/>
</dbReference>
<gene>
    <name evidence="25" type="ORF">GTP41_17600</name>
</gene>
<feature type="transmembrane region" description="Helical" evidence="19">
    <location>
        <begin position="191"/>
        <end position="208"/>
    </location>
</feature>
<dbReference type="PROSITE" id="PS50839">
    <property type="entry name" value="CHASE"/>
    <property type="match status" value="1"/>
</dbReference>
<dbReference type="Gene3D" id="3.40.50.2300">
    <property type="match status" value="1"/>
</dbReference>
<dbReference type="SUPFAM" id="SSF47384">
    <property type="entry name" value="Homodimeric domain of signal transducing histidine kinase"/>
    <property type="match status" value="1"/>
</dbReference>
<evidence type="ECO:0000313" key="25">
    <source>
        <dbReference type="EMBL" id="MYN03912.1"/>
    </source>
</evidence>